<dbReference type="Pfam" id="PF02080">
    <property type="entry name" value="TrkA_C"/>
    <property type="match status" value="2"/>
</dbReference>
<dbReference type="Pfam" id="PF00999">
    <property type="entry name" value="Na_H_Exchanger"/>
    <property type="match status" value="1"/>
</dbReference>
<sequence>MADLPNLIKDLALILVVAGAVTLIFKKLKQPLVLGYIVAGFLVSPNMPYLMSVVDKKDIQTWADIGVIFLLFSMGLDFSFKKITKLGMSPFIAVTTILLTMPILGYAAATCFGWSHMEAIFLGAIFAICSSTTIIYKTLTDLKLKQQRFANIVLTVLVLEDVISIVLMVMLSALATGKDMEGSEILAIILKIVFFIVLWFVVGIFLIPLLLRKMRKLLTNEILLIVSLALCFFMAILSSKVGFSSAFGAFIMGSILAETVEGGKIIKVVDPLKDLFGAVFFVSVGMLVDPHVLIQYALPILIIVILIIVGQAIFGTFAFLLSGQSLKTAMQCSFSMAQIGEFPFIIVSLGLSLGVIGEFMYPVIVVSSAITTFFTPYVIKASIPCYNFIEQRLPKRWIKLLNRQTMGEENDTNSNNYWRNLLVPMVRQTAIYIVLTIAAIVMMFSFFLPFARHLLSREWANIVTGLLTLFLIAPFLRAIIVKKNHSKEFKYLWGKSLKNRPTLVFTIVIRTFIAIGFIFYILNYLSNLSLALITSIAIGAIIPMILSRSLKKRSIKIERIFIQNLHSKEIAATVLGHRRPLYATRLLDRDVHIAEFEVPENSTWGGKTLKELNLRSRFRVHISSILRGKQRLNIPNGDTVIFPFDRIEAIGNDEQLTTFSKSLSNDIYPDDPEIEKREMKLRQMIIKSDSPFIGKTLGESGIRDKYNCMVVGVEEGQENLTMITPSRKFEKGDIIWVVGEEQSLAALGIS</sequence>
<keyword evidence="4" id="KW-0633">Potassium transport</keyword>
<evidence type="ECO:0000256" key="7">
    <source>
        <dbReference type="ARBA" id="ARBA00023136"/>
    </source>
</evidence>
<dbReference type="Gene3D" id="3.30.70.1450">
    <property type="entry name" value="Regulator of K+ conductance, C-terminal domain"/>
    <property type="match status" value="2"/>
</dbReference>
<dbReference type="InterPro" id="IPR006037">
    <property type="entry name" value="RCK_C"/>
</dbReference>
<dbReference type="PANTHER" id="PTHR42751:SF3">
    <property type="entry name" value="SODIUM_GLUTAMATE SYMPORTER"/>
    <property type="match status" value="1"/>
</dbReference>
<evidence type="ECO:0000256" key="1">
    <source>
        <dbReference type="ARBA" id="ARBA00004141"/>
    </source>
</evidence>
<keyword evidence="5 8" id="KW-0812">Transmembrane</keyword>
<feature type="transmembrane region" description="Helical" evidence="8">
    <location>
        <begin position="243"/>
        <end position="263"/>
    </location>
</feature>
<dbReference type="GO" id="GO:1902600">
    <property type="term" value="P:proton transmembrane transport"/>
    <property type="evidence" value="ECO:0007669"/>
    <property type="project" value="InterPro"/>
</dbReference>
<feature type="domain" description="RCK C-terminal" evidence="9">
    <location>
        <begin position="581"/>
        <end position="665"/>
    </location>
</feature>
<dbReference type="RefSeq" id="WP_004369889.1">
    <property type="nucleotide sequence ID" value="NZ_GL833119.1"/>
</dbReference>
<keyword evidence="4" id="KW-0406">Ion transport</keyword>
<feature type="transmembrane region" description="Helical" evidence="8">
    <location>
        <begin position="92"/>
        <end position="115"/>
    </location>
</feature>
<dbReference type="HOGENOM" id="CLU_020579_0_0_10"/>
<feature type="transmembrane region" description="Helical" evidence="8">
    <location>
        <begin position="275"/>
        <end position="294"/>
    </location>
</feature>
<comment type="similarity">
    <text evidence="2">Belongs to the monovalent cation:proton antiporter 2 (CPA2) transporter (TC 2.A.37) family.</text>
</comment>
<evidence type="ECO:0000313" key="10">
    <source>
        <dbReference type="EMBL" id="EFZ36810.1"/>
    </source>
</evidence>
<dbReference type="Proteomes" id="UP000005580">
    <property type="component" value="Unassembled WGS sequence"/>
</dbReference>
<evidence type="ECO:0000256" key="2">
    <source>
        <dbReference type="ARBA" id="ARBA00005551"/>
    </source>
</evidence>
<keyword evidence="4" id="KW-0630">Potassium</keyword>
<dbReference type="InterPro" id="IPR036721">
    <property type="entry name" value="RCK_C_sf"/>
</dbReference>
<feature type="transmembrane region" description="Helical" evidence="8">
    <location>
        <begin position="218"/>
        <end position="237"/>
    </location>
</feature>
<feature type="transmembrane region" description="Helical" evidence="8">
    <location>
        <begin position="185"/>
        <end position="211"/>
    </location>
</feature>
<dbReference type="PROSITE" id="PS51202">
    <property type="entry name" value="RCK_C"/>
    <property type="match status" value="2"/>
</dbReference>
<feature type="domain" description="RCK C-terminal" evidence="9">
    <location>
        <begin position="669"/>
        <end position="750"/>
    </location>
</feature>
<comment type="caution">
    <text evidence="10">The sequence shown here is derived from an EMBL/GenBank/DDBJ whole genome shotgun (WGS) entry which is preliminary data.</text>
</comment>
<dbReference type="InterPro" id="IPR038770">
    <property type="entry name" value="Na+/solute_symporter_sf"/>
</dbReference>
<dbReference type="STRING" id="28134.SAMN05444288_1364"/>
<feature type="transmembrane region" description="Helical" evidence="8">
    <location>
        <begin position="62"/>
        <end position="80"/>
    </location>
</feature>
<dbReference type="eggNOG" id="COG0490">
    <property type="taxonomic scope" value="Bacteria"/>
</dbReference>
<evidence type="ECO:0000256" key="8">
    <source>
        <dbReference type="SAM" id="Phobius"/>
    </source>
</evidence>
<reference evidence="10" key="1">
    <citation type="submission" date="2011-01" db="EMBL/GenBank/DDBJ databases">
        <authorList>
            <person name="Muzny D."/>
            <person name="Qin X."/>
            <person name="Buhay C."/>
            <person name="Dugan-Rocha S."/>
            <person name="Ding Y."/>
            <person name="Chen G."/>
            <person name="Hawes A."/>
            <person name="Holder M."/>
            <person name="Jhangiani S."/>
            <person name="Johnson A."/>
            <person name="Khan Z."/>
            <person name="Li Z."/>
            <person name="Liu W."/>
            <person name="Liu X."/>
            <person name="Perez L."/>
            <person name="Shen H."/>
            <person name="Wang Q."/>
            <person name="Watt J."/>
            <person name="Xi L."/>
            <person name="Xin Y."/>
            <person name="Zhou J."/>
            <person name="Deng J."/>
            <person name="Jiang H."/>
            <person name="Liu Y."/>
            <person name="Qu J."/>
            <person name="Song X.-Z."/>
            <person name="Zhang L."/>
            <person name="Villasana D."/>
            <person name="Johnson A."/>
            <person name="Liu J."/>
            <person name="Liyanage D."/>
            <person name="Lorensuhewa L."/>
            <person name="Robinson T."/>
            <person name="Song A."/>
            <person name="Song B.-B."/>
            <person name="Dinh H."/>
            <person name="Thornton R."/>
            <person name="Coyle M."/>
            <person name="Francisco L."/>
            <person name="Jackson L."/>
            <person name="Javaid M."/>
            <person name="Korchina V."/>
            <person name="Kovar C."/>
            <person name="Mata R."/>
            <person name="Mathew T."/>
            <person name="Ngo R."/>
            <person name="Nguyen L."/>
            <person name="Nguyen N."/>
            <person name="Okwuonu G."/>
            <person name="Ongeri F."/>
            <person name="Pham C."/>
            <person name="Simmons D."/>
            <person name="Wilczek-Boney K."/>
            <person name="Hale W."/>
            <person name="Jakkamsetti A."/>
            <person name="Pham P."/>
            <person name="Ruth R."/>
            <person name="San Lucas F."/>
            <person name="Warren J."/>
            <person name="Zhang J."/>
            <person name="Zhao Z."/>
            <person name="Zhou C."/>
            <person name="Zhu D."/>
            <person name="Lee S."/>
            <person name="Bess C."/>
            <person name="Blankenburg K."/>
            <person name="Forbes L."/>
            <person name="Fu Q."/>
            <person name="Gubbala S."/>
            <person name="Hirani K."/>
            <person name="Jayaseelan J.C."/>
            <person name="Lara F."/>
            <person name="Munidasa M."/>
            <person name="Palculict T."/>
            <person name="Patil S."/>
            <person name="Pu L.-L."/>
            <person name="Saada N."/>
            <person name="Tang L."/>
            <person name="Weissenberger G."/>
            <person name="Zhu Y."/>
            <person name="Hemphill L."/>
            <person name="Shang Y."/>
            <person name="Youmans B."/>
            <person name="Ayvaz T."/>
            <person name="Ross M."/>
            <person name="Santibanez J."/>
            <person name="Aqrawi P."/>
            <person name="Gross S."/>
            <person name="Joshi V."/>
            <person name="Fowler G."/>
            <person name="Nazareth L."/>
            <person name="Reid J."/>
            <person name="Worley K."/>
            <person name="Petrosino J."/>
            <person name="Highlander S."/>
            <person name="Gibbs R."/>
        </authorList>
    </citation>
    <scope>NUCLEOTIDE SEQUENCE [LARGE SCALE GENOMIC DNA]</scope>
    <source>
        <strain evidence="10">ATCC 33269</strain>
    </source>
</reference>
<feature type="transmembrane region" description="Helical" evidence="8">
    <location>
        <begin position="32"/>
        <end position="50"/>
    </location>
</feature>
<keyword evidence="11" id="KW-1185">Reference proteome</keyword>
<proteinExistence type="inferred from homology"/>
<dbReference type="Gene3D" id="1.20.1530.20">
    <property type="match status" value="1"/>
</dbReference>
<dbReference type="SUPFAM" id="SSF116726">
    <property type="entry name" value="TrkA C-terminal domain-like"/>
    <property type="match status" value="2"/>
</dbReference>
<feature type="transmembrane region" description="Helical" evidence="8">
    <location>
        <begin position="370"/>
        <end position="389"/>
    </location>
</feature>
<dbReference type="GO" id="GO:0006813">
    <property type="term" value="P:potassium ion transport"/>
    <property type="evidence" value="ECO:0007669"/>
    <property type="project" value="UniProtKB-KW"/>
</dbReference>
<keyword evidence="7 8" id="KW-0472">Membrane</keyword>
<comment type="subcellular location">
    <subcellularLocation>
        <location evidence="1">Membrane</location>
        <topology evidence="1">Multi-pass membrane protein</topology>
    </subcellularLocation>
</comment>
<evidence type="ECO:0000256" key="6">
    <source>
        <dbReference type="ARBA" id="ARBA00022989"/>
    </source>
</evidence>
<organism evidence="10 11">
    <name type="scientific">Hoylesella oralis ATCC 33269</name>
    <dbReference type="NCBI Taxonomy" id="873533"/>
    <lineage>
        <taxon>Bacteria</taxon>
        <taxon>Pseudomonadati</taxon>
        <taxon>Bacteroidota</taxon>
        <taxon>Bacteroidia</taxon>
        <taxon>Bacteroidales</taxon>
        <taxon>Prevotellaceae</taxon>
        <taxon>Hoylesella</taxon>
    </lineage>
</organism>
<dbReference type="InterPro" id="IPR006153">
    <property type="entry name" value="Cation/H_exchanger_TM"/>
</dbReference>
<feature type="transmembrane region" description="Helical" evidence="8">
    <location>
        <begin position="300"/>
        <end position="321"/>
    </location>
</feature>
<evidence type="ECO:0000256" key="3">
    <source>
        <dbReference type="ARBA" id="ARBA00022448"/>
    </source>
</evidence>
<keyword evidence="3" id="KW-0813">Transport</keyword>
<evidence type="ECO:0000313" key="11">
    <source>
        <dbReference type="Proteomes" id="UP000005580"/>
    </source>
</evidence>
<evidence type="ECO:0000256" key="4">
    <source>
        <dbReference type="ARBA" id="ARBA00022538"/>
    </source>
</evidence>
<feature type="transmembrane region" description="Helical" evidence="8">
    <location>
        <begin position="342"/>
        <end position="364"/>
    </location>
</feature>
<dbReference type="EMBL" id="AEPE02000005">
    <property type="protein sequence ID" value="EFZ36810.1"/>
    <property type="molecule type" value="Genomic_DNA"/>
</dbReference>
<feature type="transmembrane region" description="Helical" evidence="8">
    <location>
        <begin position="6"/>
        <end position="25"/>
    </location>
</feature>
<dbReference type="PANTHER" id="PTHR42751">
    <property type="entry name" value="SODIUM/HYDROGEN EXCHANGER FAMILY/TRKA DOMAIN PROTEIN"/>
    <property type="match status" value="1"/>
</dbReference>
<dbReference type="GO" id="GO:0008324">
    <property type="term" value="F:monoatomic cation transmembrane transporter activity"/>
    <property type="evidence" value="ECO:0007669"/>
    <property type="project" value="InterPro"/>
</dbReference>
<feature type="transmembrane region" description="Helical" evidence="8">
    <location>
        <begin position="462"/>
        <end position="481"/>
    </location>
</feature>
<evidence type="ECO:0000256" key="5">
    <source>
        <dbReference type="ARBA" id="ARBA00022692"/>
    </source>
</evidence>
<feature type="transmembrane region" description="Helical" evidence="8">
    <location>
        <begin position="528"/>
        <end position="546"/>
    </location>
</feature>
<feature type="transmembrane region" description="Helical" evidence="8">
    <location>
        <begin position="429"/>
        <end position="450"/>
    </location>
</feature>
<accession>E7RRC2</accession>
<dbReference type="GO" id="GO:0015297">
    <property type="term" value="F:antiporter activity"/>
    <property type="evidence" value="ECO:0007669"/>
    <property type="project" value="InterPro"/>
</dbReference>
<dbReference type="eggNOG" id="COG0475">
    <property type="taxonomic scope" value="Bacteria"/>
</dbReference>
<feature type="transmembrane region" description="Helical" evidence="8">
    <location>
        <begin position="502"/>
        <end position="522"/>
    </location>
</feature>
<dbReference type="GO" id="GO:0016020">
    <property type="term" value="C:membrane"/>
    <property type="evidence" value="ECO:0007669"/>
    <property type="project" value="UniProtKB-SubCell"/>
</dbReference>
<dbReference type="AlphaFoldDB" id="E7RRC2"/>
<protein>
    <submittedName>
        <fullName evidence="10">TrkA C-terminal domain protein</fullName>
    </submittedName>
</protein>
<feature type="transmembrane region" description="Helical" evidence="8">
    <location>
        <begin position="151"/>
        <end position="173"/>
    </location>
</feature>
<name>E7RRC2_9BACT</name>
<gene>
    <name evidence="10" type="ORF">HMPREF0663_11723</name>
</gene>
<keyword evidence="6 8" id="KW-1133">Transmembrane helix</keyword>
<feature type="transmembrane region" description="Helical" evidence="8">
    <location>
        <begin position="121"/>
        <end position="139"/>
    </location>
</feature>
<evidence type="ECO:0000259" key="9">
    <source>
        <dbReference type="PROSITE" id="PS51202"/>
    </source>
</evidence>